<evidence type="ECO:0000256" key="6">
    <source>
        <dbReference type="SAM" id="MobiDB-lite"/>
    </source>
</evidence>
<proteinExistence type="predicted"/>
<protein>
    <recommendedName>
        <fullName evidence="7">SRCR domain-containing protein</fullName>
    </recommendedName>
</protein>
<feature type="repeat" description="ANK" evidence="2">
    <location>
        <begin position="1331"/>
        <end position="1363"/>
    </location>
</feature>
<dbReference type="InterPro" id="IPR036770">
    <property type="entry name" value="Ankyrin_rpt-contain_sf"/>
</dbReference>
<evidence type="ECO:0000256" key="1">
    <source>
        <dbReference type="ARBA" id="ARBA00023157"/>
    </source>
</evidence>
<dbReference type="PROSITE" id="PS50297">
    <property type="entry name" value="ANK_REP_REGION"/>
    <property type="match status" value="2"/>
</dbReference>
<evidence type="ECO:0000256" key="4">
    <source>
        <dbReference type="PROSITE-ProRule" id="PRU00259"/>
    </source>
</evidence>
<dbReference type="GO" id="GO:0016020">
    <property type="term" value="C:membrane"/>
    <property type="evidence" value="ECO:0007669"/>
    <property type="project" value="InterPro"/>
</dbReference>
<feature type="region of interest" description="Disordered" evidence="6">
    <location>
        <begin position="2037"/>
        <end position="2136"/>
    </location>
</feature>
<feature type="repeat" description="ARM" evidence="4">
    <location>
        <begin position="1434"/>
        <end position="1476"/>
    </location>
</feature>
<dbReference type="InterPro" id="IPR002110">
    <property type="entry name" value="Ankyrin_rpt"/>
</dbReference>
<accession>A0A6J8C974</accession>
<gene>
    <name evidence="8" type="ORF">MCOR_27862</name>
</gene>
<dbReference type="InterPro" id="IPR001190">
    <property type="entry name" value="SRCR"/>
</dbReference>
<dbReference type="EMBL" id="CACVKT020005107">
    <property type="protein sequence ID" value="CAC5392963.1"/>
    <property type="molecule type" value="Genomic_DNA"/>
</dbReference>
<dbReference type="Gene3D" id="3.10.250.10">
    <property type="entry name" value="SRCR-like domain"/>
    <property type="match status" value="2"/>
</dbReference>
<dbReference type="SMART" id="SM00248">
    <property type="entry name" value="ANK"/>
    <property type="match status" value="5"/>
</dbReference>
<feature type="coiled-coil region" evidence="5">
    <location>
        <begin position="669"/>
        <end position="699"/>
    </location>
</feature>
<feature type="domain" description="SRCR" evidence="7">
    <location>
        <begin position="492"/>
        <end position="588"/>
    </location>
</feature>
<reference evidence="8 9" key="1">
    <citation type="submission" date="2020-06" db="EMBL/GenBank/DDBJ databases">
        <authorList>
            <person name="Li R."/>
            <person name="Bekaert M."/>
        </authorList>
    </citation>
    <scope>NUCLEOTIDE SEQUENCE [LARGE SCALE GENOMIC DNA]</scope>
    <source>
        <strain evidence="9">wild</strain>
    </source>
</reference>
<dbReference type="Gene3D" id="1.25.40.20">
    <property type="entry name" value="Ankyrin repeat-containing domain"/>
    <property type="match status" value="1"/>
</dbReference>
<comment type="caution">
    <text evidence="3">Lacks conserved residue(s) required for the propagation of feature annotation.</text>
</comment>
<dbReference type="InterPro" id="IPR016024">
    <property type="entry name" value="ARM-type_fold"/>
</dbReference>
<dbReference type="InterPro" id="IPR036772">
    <property type="entry name" value="SRCR-like_dom_sf"/>
</dbReference>
<dbReference type="Pfam" id="PF00514">
    <property type="entry name" value="Arm"/>
    <property type="match status" value="1"/>
</dbReference>
<dbReference type="Proteomes" id="UP000507470">
    <property type="component" value="Unassembled WGS sequence"/>
</dbReference>
<sequence>MDVYVNIISIVFFGIVNIRAQSVETSHTGLTSFQQLDRTVVDSLLKIVDDKFDSLSERISSLERSVNGLQYYNVRQFKIVNSNLNSVNKVLQAMNSQVGLMDVENKGVKISVDLMKQDLKAVEKTNNLMFDAMEQNFNYLNKGFSEKLENLQSMVSVINRSSDEIAQKMQDGLPRNSLPEVREPNCSNILEKFEEKVDIVMNNTLSSLRYMQDESTNRKTLHVMNVLTETLKNLNDDVKRTMSYYYHTGDLVERIVGATETVAEDQTSIRDDLREFLEKQTNITNCSHQYKTLPTSTNPPTVSNHRQSEQVSKCEIPVHAITEFKQVLKNGSQLVELVTDLAQTSQISLKTTVVELLKEVHRLKESQKTDINHQNPPTTNGFIEYDFELLLNATKGVLQMIEAVASNTRWIPYIFHNLQFVEVQVNHTLANSVSIQGVLDSLERGHSTSGLEKFLALENFTRMFNYIHQSATKLERLTPPLTRLLGEPEPFIVINGGARDNEGRVEIYKNGKWGTLCGRFGHIEAAYICRHLGYMGGNSAGNGYFGSGSGMFWKMNVSCLYTRQCDIVKPMIHSDHCDHQQDFAVICDHMVRLRTDDESNSRNIGYLEIHHMDQWSRVCSTNWSAENSRVVCKQLGYEDGVLSSPSAEHVLTTEVVAVMNKCLGLILRIASSKRTAMSQQNQNENQENEELLLQEYKREAVSYFNKFDRNDRNEVIKHLQTNWYLSTDDFKNEREKPKGVISDLNPGNSSSCVILIPEEEGLKPLDYREIHQIIRELMYGIYILNQSPKVNLEANYDQTSTIKLPPAYLDTRIGQVLSTVDYTLKCLWHGAYFPKDKRAHFNERWKSHLDTDSSSSTKSKKMTYKEFYSAGIQDVTYDPEYGTIYDGIEREDLDDKDIVEERNFFMKHVEQLSMQMTFYQNKTFNHKDLYVMDSDWLVSSIVKALDDHIDKMDHTSYERINTRLQLHEELIMQCLDNKNEIRRMLLLCKFISFLTPFFMGMKKRMKIPQRKRLLPDLTGDECRTERELPPLILGPDFKCPHFDFGGNYFNLHGGVLVDIETDPIIEAPESFSQIYNQIMTESEELLNKHLSYDKIRETYKVPVYEINGKRYYAVMLEFETYYSATPQKPLWVKAYSEHITMLKTSKIVNDPEQQLNEQLRKYFGYRKTVKIVQTMTAPKAAIQKGLLGLFIYLCNKNVHQPSRLNKQDEQGLSLLHHAAINNHPEIIVALLKQKMDMNVRRNNISTDADIKMNSDRHYLLDMWPTALHFASRCGALDSATCLVGIYAGTTVYDQDGWAPVHYSAFFDHKPIIKMFHRHSAEQIDMHTKNKFRSTPLLLAASSGALSAVKCLIKLGAEISRKDSEDNGIVHLAALRLHTNVLEYLIESNYDNAPVWKILVSMLKETEQKKDSAVKCLDVLSTSKPDHWKAILEADAVPALVQLMYSDNEELQAVAASVLCNISQEDDVRVALTESNAAEILIKRLMSPNEDIQSRSAIILSDIAYVDGNQSIISDKGGIEPLVELMDSEGHDVLVNAVNAVRVLCDGNEINQNAIAECGGIPPLVEFLTLVNFEMLQAVAASAVASVAAGNTKNQEDVIKEGAAKPLVDIVNSLKKEDVKLKAAKAIEALSDHNPKSQQAFIDLGAQKALLKILKNQSVEVKEQAACALWALAGQTKTQQKKIAKDTGITNICGMLLDTTESIVQVGCRMAISLGREDIDYQNQLANTNAFEQLNRLLQPQKYTKNVILMAIKVLGILCVGVATTNNKVTQKRIAEERTIPTLVNLLNDPLNDPTGEVQVEVAMSLGCIVLSNPHNHELLRDIKDFSFDVLLDLLKYQDEEIRLRAGMALAIFAFNNTQQQFAIREAGGISYSVFQDFLESENENYVCEAAFQIVVLARVIVDDDQVTLTARGVTILVNKVKSHDDNVVVRASSLLASLAHTRAGIPDAMVTVGAIDILVDRLSSANDQVRSSTAIALGYLTFNKTAARILLSACRNTPGLYKKMMENIGKTPKISEDFLQDFKRAKIVGLPSQCLEINGGPPVKPPSRRDVRPTTAHSIRTTSSRAQSGRKKSPVPSVIISKSTETSRPSTGVRTNSRATNSRARPLSASSTKTRKTSPSPETSFKTRLSAWKNEK</sequence>
<dbReference type="SUPFAM" id="SSF56487">
    <property type="entry name" value="SRCR-like"/>
    <property type="match status" value="2"/>
</dbReference>
<keyword evidence="5" id="KW-0175">Coiled coil</keyword>
<dbReference type="InterPro" id="IPR000225">
    <property type="entry name" value="Armadillo"/>
</dbReference>
<keyword evidence="9" id="KW-1185">Reference proteome</keyword>
<dbReference type="SMART" id="SM00185">
    <property type="entry name" value="ARM"/>
    <property type="match status" value="9"/>
</dbReference>
<dbReference type="SUPFAM" id="SSF48371">
    <property type="entry name" value="ARM repeat"/>
    <property type="match status" value="2"/>
</dbReference>
<feature type="compositionally biased region" description="Polar residues" evidence="6">
    <location>
        <begin position="2080"/>
        <end position="2103"/>
    </location>
</feature>
<dbReference type="InterPro" id="IPR043379">
    <property type="entry name" value="ANKAR"/>
</dbReference>
<dbReference type="Pfam" id="PF00530">
    <property type="entry name" value="SRCR"/>
    <property type="match status" value="2"/>
</dbReference>
<dbReference type="InterPro" id="IPR011989">
    <property type="entry name" value="ARM-like"/>
</dbReference>
<evidence type="ECO:0000313" key="8">
    <source>
        <dbReference type="EMBL" id="CAC5392963.1"/>
    </source>
</evidence>
<dbReference type="Gene3D" id="1.25.10.10">
    <property type="entry name" value="Leucine-rich Repeat Variant"/>
    <property type="match status" value="3"/>
</dbReference>
<dbReference type="Pfam" id="PF12796">
    <property type="entry name" value="Ank_2"/>
    <property type="match status" value="1"/>
</dbReference>
<feature type="domain" description="SRCR" evidence="7">
    <location>
        <begin position="591"/>
        <end position="641"/>
    </location>
</feature>
<dbReference type="SUPFAM" id="SSF48403">
    <property type="entry name" value="Ankyrin repeat"/>
    <property type="match status" value="1"/>
</dbReference>
<keyword evidence="2" id="KW-0040">ANK repeat</keyword>
<feature type="compositionally biased region" description="Low complexity" evidence="6">
    <location>
        <begin position="2108"/>
        <end position="2124"/>
    </location>
</feature>
<keyword evidence="1" id="KW-1015">Disulfide bond</keyword>
<feature type="repeat" description="ANK" evidence="2">
    <location>
        <begin position="1210"/>
        <end position="1242"/>
    </location>
</feature>
<name>A0A6J8C974_MYTCO</name>
<dbReference type="PANTHER" id="PTHR46464">
    <property type="entry name" value="ANK_REP_REGION DOMAIN-CONTAINING PROTEIN"/>
    <property type="match status" value="1"/>
</dbReference>
<dbReference type="PROSITE" id="PS50287">
    <property type="entry name" value="SRCR_2"/>
    <property type="match status" value="2"/>
</dbReference>
<dbReference type="PROSITE" id="PS50176">
    <property type="entry name" value="ARM_REPEAT"/>
    <property type="match status" value="2"/>
</dbReference>
<evidence type="ECO:0000256" key="2">
    <source>
        <dbReference type="PROSITE-ProRule" id="PRU00023"/>
    </source>
</evidence>
<feature type="compositionally biased region" description="Polar residues" evidence="6">
    <location>
        <begin position="2055"/>
        <end position="2067"/>
    </location>
</feature>
<evidence type="ECO:0000259" key="7">
    <source>
        <dbReference type="PROSITE" id="PS50287"/>
    </source>
</evidence>
<dbReference type="PANTHER" id="PTHR46464:SF1">
    <property type="entry name" value="ANKYRIN AND ARMADILLO REPEAT-CONTAINING PROTEIN"/>
    <property type="match status" value="1"/>
</dbReference>
<dbReference type="OrthoDB" id="1683831at2759"/>
<evidence type="ECO:0000313" key="9">
    <source>
        <dbReference type="Proteomes" id="UP000507470"/>
    </source>
</evidence>
<organism evidence="8 9">
    <name type="scientific">Mytilus coruscus</name>
    <name type="common">Sea mussel</name>
    <dbReference type="NCBI Taxonomy" id="42192"/>
    <lineage>
        <taxon>Eukaryota</taxon>
        <taxon>Metazoa</taxon>
        <taxon>Spiralia</taxon>
        <taxon>Lophotrochozoa</taxon>
        <taxon>Mollusca</taxon>
        <taxon>Bivalvia</taxon>
        <taxon>Autobranchia</taxon>
        <taxon>Pteriomorphia</taxon>
        <taxon>Mytilida</taxon>
        <taxon>Mytiloidea</taxon>
        <taxon>Mytilidae</taxon>
        <taxon>Mytilinae</taxon>
        <taxon>Mytilus</taxon>
    </lineage>
</organism>
<feature type="repeat" description="ARM" evidence="4">
    <location>
        <begin position="1516"/>
        <end position="1558"/>
    </location>
</feature>
<dbReference type="SMART" id="SM00202">
    <property type="entry name" value="SR"/>
    <property type="match status" value="2"/>
</dbReference>
<evidence type="ECO:0000256" key="5">
    <source>
        <dbReference type="SAM" id="Coils"/>
    </source>
</evidence>
<evidence type="ECO:0000256" key="3">
    <source>
        <dbReference type="PROSITE-ProRule" id="PRU00196"/>
    </source>
</evidence>
<dbReference type="Pfam" id="PF00023">
    <property type="entry name" value="Ank"/>
    <property type="match status" value="1"/>
</dbReference>
<dbReference type="PROSITE" id="PS50088">
    <property type="entry name" value="ANK_REPEAT"/>
    <property type="match status" value="2"/>
</dbReference>